<dbReference type="Gene3D" id="3.90.550.10">
    <property type="entry name" value="Spore Coat Polysaccharide Biosynthesis Protein SpsA, Chain A"/>
    <property type="match status" value="1"/>
</dbReference>
<dbReference type="Proteomes" id="UP000694888">
    <property type="component" value="Unplaced"/>
</dbReference>
<comment type="subcellular location">
    <subcellularLocation>
        <location evidence="1">Membrane</location>
        <topology evidence="1">Single-pass type II membrane protein</topology>
    </subcellularLocation>
</comment>
<sequence length="352" mass="40297">MWPSARSAICSSCGIRFVKSSVRGQGRLILCLLILMLLTSLIVSFAYTVGESSVVGTSLGSLHHQLFYSKKNSRELRECHFAFNDTSKGPIEADTVSVPGIHELEEMLGPDLMPGGHFVPRLCRSKTKVAIIIPFRDRRIHLKIFLRHMHPFLQRQNVEYGIFVVEQEGVTPFNRAILLNIGYVESEMLHHYDCFIFHDVDLLPLDDRNIYACSENPVHLSASIDTHDFKLMYNNLFGGVSALTKEMMLKVNGFSNIYFGWGGEDDDMSYRVRSHGMDIERYIPEVARYTMMKHAKADGPSRYRLFASSRDRIHSDGINTLKYERIDIQLLPLYTWILVRINESEILEPFGL</sequence>
<organism evidence="14 15">
    <name type="scientific">Aplysia californica</name>
    <name type="common">California sea hare</name>
    <dbReference type="NCBI Taxonomy" id="6500"/>
    <lineage>
        <taxon>Eukaryota</taxon>
        <taxon>Metazoa</taxon>
        <taxon>Spiralia</taxon>
        <taxon>Lophotrochozoa</taxon>
        <taxon>Mollusca</taxon>
        <taxon>Gastropoda</taxon>
        <taxon>Heterobranchia</taxon>
        <taxon>Euthyneura</taxon>
        <taxon>Tectipleura</taxon>
        <taxon>Aplysiida</taxon>
        <taxon>Aplysioidea</taxon>
        <taxon>Aplysiidae</taxon>
        <taxon>Aplysia</taxon>
    </lineage>
</organism>
<keyword evidence="4 11" id="KW-0328">Glycosyltransferase</keyword>
<feature type="transmembrane region" description="Helical" evidence="11">
    <location>
        <begin position="28"/>
        <end position="49"/>
    </location>
</feature>
<dbReference type="EC" id="2.4.1.-" evidence="11"/>
<dbReference type="InterPro" id="IPR027995">
    <property type="entry name" value="Galactosyl_T_N"/>
</dbReference>
<protein>
    <recommendedName>
        <fullName evidence="11">Beta-1,4-galactosyltransferase</fullName>
        <ecNumber evidence="11">2.4.1.-</ecNumber>
    </recommendedName>
</protein>
<keyword evidence="5 11" id="KW-0808">Transferase</keyword>
<keyword evidence="9 11" id="KW-0472">Membrane</keyword>
<evidence type="ECO:0000256" key="3">
    <source>
        <dbReference type="ARBA" id="ARBA00005735"/>
    </source>
</evidence>
<dbReference type="RefSeq" id="XP_005098659.1">
    <property type="nucleotide sequence ID" value="XM_005098602.3"/>
</dbReference>
<dbReference type="Pfam" id="PF13733">
    <property type="entry name" value="Glyco_transf_7N"/>
    <property type="match status" value="1"/>
</dbReference>
<dbReference type="CDD" id="cd00899">
    <property type="entry name" value="b4GalT"/>
    <property type="match status" value="1"/>
</dbReference>
<keyword evidence="8 11" id="KW-1133">Transmembrane helix</keyword>
<dbReference type="PANTHER" id="PTHR19300">
    <property type="entry name" value="BETA-1,4-GALACTOSYLTRANSFERASE"/>
    <property type="match status" value="1"/>
</dbReference>
<keyword evidence="7 11" id="KW-0735">Signal-anchor</keyword>
<dbReference type="InterPro" id="IPR029044">
    <property type="entry name" value="Nucleotide-diphossugar_trans"/>
</dbReference>
<feature type="domain" description="Galactosyltransferase C-terminal" evidence="12">
    <location>
        <begin position="219"/>
        <end position="294"/>
    </location>
</feature>
<dbReference type="InterPro" id="IPR027791">
    <property type="entry name" value="Galactosyl_T_C"/>
</dbReference>
<evidence type="ECO:0000313" key="15">
    <source>
        <dbReference type="RefSeq" id="XP_005098659.1"/>
    </source>
</evidence>
<evidence type="ECO:0000259" key="12">
    <source>
        <dbReference type="Pfam" id="PF02709"/>
    </source>
</evidence>
<evidence type="ECO:0000259" key="13">
    <source>
        <dbReference type="Pfam" id="PF13733"/>
    </source>
</evidence>
<keyword evidence="14" id="KW-1185">Reference proteome</keyword>
<reference evidence="15" key="1">
    <citation type="submission" date="2025-08" db="UniProtKB">
        <authorList>
            <consortium name="RefSeq"/>
        </authorList>
    </citation>
    <scope>IDENTIFICATION</scope>
</reference>
<feature type="domain" description="Galactosyltransferase N-terminal" evidence="13">
    <location>
        <begin position="87"/>
        <end position="214"/>
    </location>
</feature>
<evidence type="ECO:0000256" key="10">
    <source>
        <dbReference type="ARBA" id="ARBA00023180"/>
    </source>
</evidence>
<comment type="function">
    <text evidence="11">Catalyses the transfer of galactose onto proteins or lipids.</text>
</comment>
<dbReference type="GeneID" id="101857570"/>
<evidence type="ECO:0000256" key="7">
    <source>
        <dbReference type="ARBA" id="ARBA00022968"/>
    </source>
</evidence>
<evidence type="ECO:0000313" key="14">
    <source>
        <dbReference type="Proteomes" id="UP000694888"/>
    </source>
</evidence>
<dbReference type="SUPFAM" id="SSF53448">
    <property type="entry name" value="Nucleotide-diphospho-sugar transferases"/>
    <property type="match status" value="1"/>
</dbReference>
<keyword evidence="6 11" id="KW-0812">Transmembrane</keyword>
<dbReference type="PRINTS" id="PR02050">
    <property type="entry name" value="B14GALTRFASE"/>
</dbReference>
<evidence type="ECO:0000256" key="1">
    <source>
        <dbReference type="ARBA" id="ARBA00004606"/>
    </source>
</evidence>
<dbReference type="InterPro" id="IPR003859">
    <property type="entry name" value="Galactosyl_T"/>
</dbReference>
<evidence type="ECO:0000256" key="9">
    <source>
        <dbReference type="ARBA" id="ARBA00023136"/>
    </source>
</evidence>
<gene>
    <name evidence="15" type="primary">LOC101857570</name>
</gene>
<comment type="similarity">
    <text evidence="3 11">Belongs to the glycosyltransferase 7 family.</text>
</comment>
<comment type="pathway">
    <text evidence="2 11">Protein modification; protein glycosylation.</text>
</comment>
<name>A0ABM0JPR8_APLCA</name>
<accession>A0ABM0JPR8</accession>
<evidence type="ECO:0000256" key="4">
    <source>
        <dbReference type="ARBA" id="ARBA00022676"/>
    </source>
</evidence>
<evidence type="ECO:0000256" key="11">
    <source>
        <dbReference type="RuleBase" id="RU368121"/>
    </source>
</evidence>
<dbReference type="Pfam" id="PF02709">
    <property type="entry name" value="Glyco_transf_7C"/>
    <property type="match status" value="1"/>
</dbReference>
<proteinExistence type="inferred from homology"/>
<evidence type="ECO:0000256" key="2">
    <source>
        <dbReference type="ARBA" id="ARBA00004922"/>
    </source>
</evidence>
<dbReference type="PANTHER" id="PTHR19300:SF57">
    <property type="entry name" value="BETA-1,4-N-ACETYLGALACTOSAMINYLTRANSFERASE"/>
    <property type="match status" value="1"/>
</dbReference>
<evidence type="ECO:0000256" key="5">
    <source>
        <dbReference type="ARBA" id="ARBA00022679"/>
    </source>
</evidence>
<evidence type="ECO:0000256" key="6">
    <source>
        <dbReference type="ARBA" id="ARBA00022692"/>
    </source>
</evidence>
<keyword evidence="10 11" id="KW-0325">Glycoprotein</keyword>
<evidence type="ECO:0000256" key="8">
    <source>
        <dbReference type="ARBA" id="ARBA00022989"/>
    </source>
</evidence>